<evidence type="ECO:0000256" key="4">
    <source>
        <dbReference type="ARBA" id="ARBA00022857"/>
    </source>
</evidence>
<sequence>MEELNIKGQRAKKASYVLSGLSSIDKNKGLKAVADALLLNEKAIIEANKIDVLNAEKNGIKGSLVDRLTLDSKRIKSMAEGIEQIIQLDDPIGEVMWMKKRPNDLEIGKKIVPLGVIGIIYEARPNVTVDAFALCFKTGNAVILRGGKEAINSNLKIIEIIKNALVSADMPSDAVSLIEDTSRETATNMMRLNEYLDVLIPRGGAGLIQAVVNNSTVPVIETGVGNCHIFVDKEANLEMAKDILVNAKTQRPGVCNACESLVVHGDVAKEFLPMACKALREHNVTIVGDNIAKSIVTDIEEASEEDYRTEYLDYKISVKVVNDIDEAINHINKNNTKHSESIITENYTNARRFLNEIDAAAVYVNASTRFTDGFEFGFGAEIGISTQKLHARGPMGLRELTTTKYVIYGNGQVRN</sequence>
<dbReference type="KEGG" id="vgu:HYG85_23360"/>
<dbReference type="CDD" id="cd07079">
    <property type="entry name" value="ALDH_F18-19_ProA-GPR"/>
    <property type="match status" value="1"/>
</dbReference>
<evidence type="ECO:0000313" key="10">
    <source>
        <dbReference type="Proteomes" id="UP000677305"/>
    </source>
</evidence>
<dbReference type="InterPro" id="IPR015590">
    <property type="entry name" value="Aldehyde_DH_dom"/>
</dbReference>
<comment type="function">
    <text evidence="7">Catalyzes the NADPH-dependent reduction of L-glutamate 5-phosphate into L-glutamate 5-semialdehyde and phosphate. The product spontaneously undergoes cyclization to form 1-pyrroline-5-carboxylate.</text>
</comment>
<dbReference type="GO" id="GO:0050661">
    <property type="term" value="F:NADP binding"/>
    <property type="evidence" value="ECO:0007669"/>
    <property type="project" value="InterPro"/>
</dbReference>
<dbReference type="RefSeq" id="WP_212691659.1">
    <property type="nucleotide sequence ID" value="NZ_CP058561.1"/>
</dbReference>
<evidence type="ECO:0000256" key="1">
    <source>
        <dbReference type="ARBA" id="ARBA00004985"/>
    </source>
</evidence>
<comment type="subcellular location">
    <subcellularLocation>
        <location evidence="7">Cytoplasm</location>
    </subcellularLocation>
</comment>
<dbReference type="Gene3D" id="3.40.309.10">
    <property type="entry name" value="Aldehyde Dehydrogenase, Chain A, domain 2"/>
    <property type="match status" value="1"/>
</dbReference>
<keyword evidence="5 7" id="KW-0560">Oxidoreductase</keyword>
<evidence type="ECO:0000256" key="7">
    <source>
        <dbReference type="HAMAP-Rule" id="MF_00412"/>
    </source>
</evidence>
<keyword evidence="4 7" id="KW-0521">NADP</keyword>
<dbReference type="EMBL" id="CP058561">
    <property type="protein sequence ID" value="QUH31706.1"/>
    <property type="molecule type" value="Genomic_DNA"/>
</dbReference>
<keyword evidence="7" id="KW-0963">Cytoplasm</keyword>
<dbReference type="HAMAP" id="MF_00412">
    <property type="entry name" value="ProA"/>
    <property type="match status" value="1"/>
</dbReference>
<evidence type="ECO:0000259" key="8">
    <source>
        <dbReference type="Pfam" id="PF00171"/>
    </source>
</evidence>
<dbReference type="InterPro" id="IPR016163">
    <property type="entry name" value="Ald_DH_C"/>
</dbReference>
<dbReference type="Pfam" id="PF00171">
    <property type="entry name" value="Aldedh"/>
    <property type="match status" value="2"/>
</dbReference>
<proteinExistence type="inferred from homology"/>
<evidence type="ECO:0000256" key="5">
    <source>
        <dbReference type="ARBA" id="ARBA00023002"/>
    </source>
</evidence>
<keyword evidence="10" id="KW-1185">Reference proteome</keyword>
<dbReference type="GO" id="GO:0005737">
    <property type="term" value="C:cytoplasm"/>
    <property type="evidence" value="ECO:0007669"/>
    <property type="project" value="UniProtKB-SubCell"/>
</dbReference>
<dbReference type="FunFam" id="3.40.309.10:FF:000006">
    <property type="entry name" value="Gamma-glutamyl phosphate reductase"/>
    <property type="match status" value="1"/>
</dbReference>
<dbReference type="InterPro" id="IPR012134">
    <property type="entry name" value="Glu-5-SA_DH"/>
</dbReference>
<protein>
    <recommendedName>
        <fullName evidence="7">Gamma-glutamyl phosphate reductase</fullName>
        <shortName evidence="7">GPR</shortName>
        <ecNumber evidence="7">1.2.1.41</ecNumber>
    </recommendedName>
    <alternativeName>
        <fullName evidence="7">Glutamate-5-semialdehyde dehydrogenase</fullName>
    </alternativeName>
    <alternativeName>
        <fullName evidence="7">Glutamyl-gamma-semialdehyde dehydrogenase</fullName>
        <shortName evidence="7">GSA dehydrogenase</shortName>
    </alternativeName>
</protein>
<evidence type="ECO:0000256" key="2">
    <source>
        <dbReference type="ARBA" id="ARBA00022605"/>
    </source>
</evidence>
<name>A0A8J8SEM7_9FIRM</name>
<dbReference type="NCBIfam" id="NF001221">
    <property type="entry name" value="PRK00197.1"/>
    <property type="match status" value="1"/>
</dbReference>
<reference evidence="9 10" key="1">
    <citation type="submission" date="2020-07" db="EMBL/GenBank/DDBJ databases">
        <title>Vallitalea guaymasensis genome.</title>
        <authorList>
            <person name="Postec A."/>
        </authorList>
    </citation>
    <scope>NUCLEOTIDE SEQUENCE [LARGE SCALE GENOMIC DNA]</scope>
    <source>
        <strain evidence="9 10">Ra1766G1</strain>
    </source>
</reference>
<keyword evidence="2 7" id="KW-0028">Amino-acid biosynthesis</keyword>
<dbReference type="SUPFAM" id="SSF53720">
    <property type="entry name" value="ALDH-like"/>
    <property type="match status" value="1"/>
</dbReference>
<dbReference type="GO" id="GO:0055129">
    <property type="term" value="P:L-proline biosynthetic process"/>
    <property type="evidence" value="ECO:0007669"/>
    <property type="project" value="UniProtKB-UniRule"/>
</dbReference>
<dbReference type="PIRSF" id="PIRSF000151">
    <property type="entry name" value="GPR"/>
    <property type="match status" value="1"/>
</dbReference>
<dbReference type="NCBIfam" id="TIGR00407">
    <property type="entry name" value="proA"/>
    <property type="match status" value="1"/>
</dbReference>
<gene>
    <name evidence="7" type="primary">proA</name>
    <name evidence="9" type="ORF">HYG85_23360</name>
</gene>
<feature type="domain" description="Aldehyde dehydrogenase" evidence="8">
    <location>
        <begin position="316"/>
        <end position="404"/>
    </location>
</feature>
<comment type="similarity">
    <text evidence="7">Belongs to the gamma-glutamyl phosphate reductase family.</text>
</comment>
<keyword evidence="3 7" id="KW-0641">Proline biosynthesis</keyword>
<dbReference type="GO" id="GO:0004350">
    <property type="term" value="F:glutamate-5-semialdehyde dehydrogenase activity"/>
    <property type="evidence" value="ECO:0007669"/>
    <property type="project" value="UniProtKB-UniRule"/>
</dbReference>
<dbReference type="Gene3D" id="3.40.605.10">
    <property type="entry name" value="Aldehyde Dehydrogenase, Chain A, domain 1"/>
    <property type="match status" value="1"/>
</dbReference>
<dbReference type="EC" id="1.2.1.41" evidence="7"/>
<dbReference type="PANTHER" id="PTHR11063">
    <property type="entry name" value="GLUTAMATE SEMIALDEHYDE DEHYDROGENASE"/>
    <property type="match status" value="1"/>
</dbReference>
<dbReference type="AlphaFoldDB" id="A0A8J8SEM7"/>
<dbReference type="InterPro" id="IPR020593">
    <property type="entry name" value="G-glutamylP_reductase_CS"/>
</dbReference>
<dbReference type="Proteomes" id="UP000677305">
    <property type="component" value="Chromosome"/>
</dbReference>
<dbReference type="InterPro" id="IPR016162">
    <property type="entry name" value="Ald_DH_N"/>
</dbReference>
<evidence type="ECO:0000313" key="9">
    <source>
        <dbReference type="EMBL" id="QUH31706.1"/>
    </source>
</evidence>
<evidence type="ECO:0000256" key="3">
    <source>
        <dbReference type="ARBA" id="ARBA00022650"/>
    </source>
</evidence>
<feature type="domain" description="Aldehyde dehydrogenase" evidence="8">
    <location>
        <begin position="93"/>
        <end position="284"/>
    </location>
</feature>
<comment type="pathway">
    <text evidence="1 7">Amino-acid biosynthesis; L-proline biosynthesis; L-glutamate 5-semialdehyde from L-glutamate: step 2/2.</text>
</comment>
<dbReference type="UniPathway" id="UPA00098">
    <property type="reaction ID" value="UER00360"/>
</dbReference>
<organism evidence="9 10">
    <name type="scientific">Vallitalea guaymasensis</name>
    <dbReference type="NCBI Taxonomy" id="1185412"/>
    <lineage>
        <taxon>Bacteria</taxon>
        <taxon>Bacillati</taxon>
        <taxon>Bacillota</taxon>
        <taxon>Clostridia</taxon>
        <taxon>Lachnospirales</taxon>
        <taxon>Vallitaleaceae</taxon>
        <taxon>Vallitalea</taxon>
    </lineage>
</organism>
<dbReference type="InterPro" id="IPR016161">
    <property type="entry name" value="Ald_DH/histidinol_DH"/>
</dbReference>
<dbReference type="InterPro" id="IPR000965">
    <property type="entry name" value="GPR_dom"/>
</dbReference>
<accession>A0A8J8SEM7</accession>
<dbReference type="PANTHER" id="PTHR11063:SF8">
    <property type="entry name" value="DELTA-1-PYRROLINE-5-CARBOXYLATE SYNTHASE"/>
    <property type="match status" value="1"/>
</dbReference>
<dbReference type="PROSITE" id="PS01223">
    <property type="entry name" value="PROA"/>
    <property type="match status" value="1"/>
</dbReference>
<comment type="catalytic activity">
    <reaction evidence="6 7">
        <text>L-glutamate 5-semialdehyde + phosphate + NADP(+) = L-glutamyl 5-phosphate + NADPH + H(+)</text>
        <dbReference type="Rhea" id="RHEA:19541"/>
        <dbReference type="ChEBI" id="CHEBI:15378"/>
        <dbReference type="ChEBI" id="CHEBI:43474"/>
        <dbReference type="ChEBI" id="CHEBI:57783"/>
        <dbReference type="ChEBI" id="CHEBI:58066"/>
        <dbReference type="ChEBI" id="CHEBI:58274"/>
        <dbReference type="ChEBI" id="CHEBI:58349"/>
        <dbReference type="EC" id="1.2.1.41"/>
    </reaction>
</comment>
<evidence type="ECO:0000256" key="6">
    <source>
        <dbReference type="ARBA" id="ARBA00049024"/>
    </source>
</evidence>